<dbReference type="Proteomes" id="UP000228531">
    <property type="component" value="Unassembled WGS sequence"/>
</dbReference>
<dbReference type="RefSeq" id="WP_100369264.1">
    <property type="nucleotide sequence ID" value="NZ_PGTY01000003.1"/>
</dbReference>
<accession>A0A2M8W358</accession>
<sequence length="107" mass="11050">MRVIVSLFAGAMVLAGCMQDIGTTGDVLVRDTAKGVVNTAVQARFPGVDAEPFTDCIIDNASSAEIIQIAESAIVGTNAATTNLIAEIAERPDTVRCAVNNSLGLNI</sequence>
<evidence type="ECO:0000313" key="1">
    <source>
        <dbReference type="EMBL" id="PJI85338.1"/>
    </source>
</evidence>
<dbReference type="PROSITE" id="PS51257">
    <property type="entry name" value="PROKAR_LIPOPROTEIN"/>
    <property type="match status" value="1"/>
</dbReference>
<comment type="caution">
    <text evidence="1">The sequence shown here is derived from an EMBL/GenBank/DDBJ whole genome shotgun (WGS) entry which is preliminary data.</text>
</comment>
<name>A0A2M8W358_9RHOB</name>
<reference evidence="1 2" key="1">
    <citation type="submission" date="2017-11" db="EMBL/GenBank/DDBJ databases">
        <title>Genomic Encyclopedia of Archaeal and Bacterial Type Strains, Phase II (KMG-II): From Individual Species to Whole Genera.</title>
        <authorList>
            <person name="Goeker M."/>
        </authorList>
    </citation>
    <scope>NUCLEOTIDE SEQUENCE [LARGE SCALE GENOMIC DNA]</scope>
    <source>
        <strain evidence="1 2">DSM 29128</strain>
    </source>
</reference>
<protein>
    <recommendedName>
        <fullName evidence="3">Succinate dehydrogenase</fullName>
    </recommendedName>
</protein>
<gene>
    <name evidence="1" type="ORF">BC777_3339</name>
</gene>
<keyword evidence="2" id="KW-1185">Reference proteome</keyword>
<organism evidence="1 2">
    <name type="scientific">Yoonia maricola</name>
    <dbReference type="NCBI Taxonomy" id="420999"/>
    <lineage>
        <taxon>Bacteria</taxon>
        <taxon>Pseudomonadati</taxon>
        <taxon>Pseudomonadota</taxon>
        <taxon>Alphaproteobacteria</taxon>
        <taxon>Rhodobacterales</taxon>
        <taxon>Paracoccaceae</taxon>
        <taxon>Yoonia</taxon>
    </lineage>
</organism>
<proteinExistence type="predicted"/>
<evidence type="ECO:0008006" key="3">
    <source>
        <dbReference type="Google" id="ProtNLM"/>
    </source>
</evidence>
<dbReference type="OrthoDB" id="7867642at2"/>
<evidence type="ECO:0000313" key="2">
    <source>
        <dbReference type="Proteomes" id="UP000228531"/>
    </source>
</evidence>
<dbReference type="EMBL" id="PGTY01000003">
    <property type="protein sequence ID" value="PJI85338.1"/>
    <property type="molecule type" value="Genomic_DNA"/>
</dbReference>
<dbReference type="AlphaFoldDB" id="A0A2M8W358"/>